<dbReference type="Gene3D" id="3.40.50.300">
    <property type="entry name" value="P-loop containing nucleotide triphosphate hydrolases"/>
    <property type="match status" value="1"/>
</dbReference>
<keyword evidence="6 9" id="KW-0418">Kinase</keyword>
<dbReference type="AlphaFoldDB" id="A0A8J6N434"/>
<dbReference type="GO" id="GO:0005829">
    <property type="term" value="C:cytosol"/>
    <property type="evidence" value="ECO:0007669"/>
    <property type="project" value="TreeGrafter"/>
</dbReference>
<dbReference type="PANTHER" id="PTHR23117:SF13">
    <property type="entry name" value="GUANYLATE KINASE"/>
    <property type="match status" value="1"/>
</dbReference>
<dbReference type="InterPro" id="IPR027417">
    <property type="entry name" value="P-loop_NTPase"/>
</dbReference>
<evidence type="ECO:0000256" key="4">
    <source>
        <dbReference type="ARBA" id="ARBA00022679"/>
    </source>
</evidence>
<dbReference type="InterPro" id="IPR020590">
    <property type="entry name" value="Guanylate_kinase_CS"/>
</dbReference>
<keyword evidence="5 9" id="KW-0547">Nucleotide-binding</keyword>
<accession>A0A8J6N434</accession>
<evidence type="ECO:0000256" key="8">
    <source>
        <dbReference type="ARBA" id="ARBA00030128"/>
    </source>
</evidence>
<dbReference type="PROSITE" id="PS00856">
    <property type="entry name" value="GUANYLATE_KINASE_1"/>
    <property type="match status" value="1"/>
</dbReference>
<sequence length="188" mass="21622">MAAKSNGKLFIISAPSGAGKTTLCREALKRFKDITYSISYTTRKPRNGEQDGIDYYFITKEKFKRKIENNKWAEWAEVYGNFYGTSAEFLDTSLASGKHILLDIDVQGAIQIKNRYPDSVTIFIVPPSLETLRARLESRGTDTRQVIERRLEAAKKEMGEKNLYRHVIINDQLSRAVYELIEIIKSYR</sequence>
<evidence type="ECO:0000259" key="10">
    <source>
        <dbReference type="PROSITE" id="PS50052"/>
    </source>
</evidence>
<dbReference type="NCBIfam" id="TIGR03263">
    <property type="entry name" value="guanyl_kin"/>
    <property type="match status" value="1"/>
</dbReference>
<dbReference type="InterPro" id="IPR017665">
    <property type="entry name" value="Guanylate_kinase"/>
</dbReference>
<evidence type="ECO:0000313" key="12">
    <source>
        <dbReference type="Proteomes" id="UP000603545"/>
    </source>
</evidence>
<comment type="caution">
    <text evidence="11">The sequence shown here is derived from an EMBL/GenBank/DDBJ whole genome shotgun (WGS) entry which is preliminary data.</text>
</comment>
<evidence type="ECO:0000256" key="1">
    <source>
        <dbReference type="ARBA" id="ARBA00005790"/>
    </source>
</evidence>
<evidence type="ECO:0000256" key="6">
    <source>
        <dbReference type="ARBA" id="ARBA00022777"/>
    </source>
</evidence>
<dbReference type="CDD" id="cd00071">
    <property type="entry name" value="GMPK"/>
    <property type="match status" value="1"/>
</dbReference>
<dbReference type="EMBL" id="JACNLL010000025">
    <property type="protein sequence ID" value="MBC8198833.1"/>
    <property type="molecule type" value="Genomic_DNA"/>
</dbReference>
<dbReference type="Gene3D" id="3.30.63.10">
    <property type="entry name" value="Guanylate Kinase phosphate binding domain"/>
    <property type="match status" value="1"/>
</dbReference>
<dbReference type="InterPro" id="IPR008145">
    <property type="entry name" value="GK/Ca_channel_bsu"/>
</dbReference>
<feature type="binding site" evidence="9">
    <location>
        <begin position="14"/>
        <end position="21"/>
    </location>
    <ligand>
        <name>ATP</name>
        <dbReference type="ChEBI" id="CHEBI:30616"/>
    </ligand>
</feature>
<proteinExistence type="inferred from homology"/>
<evidence type="ECO:0000313" key="11">
    <source>
        <dbReference type="EMBL" id="MBC8198833.1"/>
    </source>
</evidence>
<gene>
    <name evidence="9 11" type="primary">gmk</name>
    <name evidence="11" type="ORF">H8E80_02125</name>
</gene>
<dbReference type="GO" id="GO:0004385">
    <property type="term" value="F:GMP kinase activity"/>
    <property type="evidence" value="ECO:0007669"/>
    <property type="project" value="UniProtKB-UniRule"/>
</dbReference>
<dbReference type="EC" id="2.7.4.8" evidence="2 9"/>
<dbReference type="PROSITE" id="PS50052">
    <property type="entry name" value="GUANYLATE_KINASE_2"/>
    <property type="match status" value="1"/>
</dbReference>
<evidence type="ECO:0000256" key="2">
    <source>
        <dbReference type="ARBA" id="ARBA00012961"/>
    </source>
</evidence>
<reference evidence="11 12" key="1">
    <citation type="submission" date="2020-08" db="EMBL/GenBank/DDBJ databases">
        <title>Bridging the membrane lipid divide: bacteria of the FCB group superphylum have the potential to synthesize archaeal ether lipids.</title>
        <authorList>
            <person name="Villanueva L."/>
            <person name="Von Meijenfeldt F.A.B."/>
            <person name="Westbye A.B."/>
            <person name="Yadav S."/>
            <person name="Hopmans E.C."/>
            <person name="Dutilh B.E."/>
            <person name="Sinninghe Damste J.S."/>
        </authorList>
    </citation>
    <scope>NUCLEOTIDE SEQUENCE [LARGE SCALE GENOMIC DNA]</scope>
    <source>
        <strain evidence="11">NIOZ-UU82</strain>
    </source>
</reference>
<name>A0A8J6N434_9BACT</name>
<dbReference type="Proteomes" id="UP000603545">
    <property type="component" value="Unassembled WGS sequence"/>
</dbReference>
<protein>
    <recommendedName>
        <fullName evidence="3 9">Guanylate kinase</fullName>
        <ecNumber evidence="2 9">2.7.4.8</ecNumber>
    </recommendedName>
    <alternativeName>
        <fullName evidence="8 9">GMP kinase</fullName>
    </alternativeName>
</protein>
<keyword evidence="4 9" id="KW-0808">Transferase</keyword>
<evidence type="ECO:0000256" key="7">
    <source>
        <dbReference type="ARBA" id="ARBA00022840"/>
    </source>
</evidence>
<keyword evidence="9" id="KW-0963">Cytoplasm</keyword>
<dbReference type="FunFam" id="3.30.63.10:FF:000002">
    <property type="entry name" value="Guanylate kinase 1"/>
    <property type="match status" value="1"/>
</dbReference>
<keyword evidence="7 9" id="KW-0067">ATP-binding</keyword>
<dbReference type="HAMAP" id="MF_00328">
    <property type="entry name" value="Guanylate_kinase"/>
    <property type="match status" value="1"/>
</dbReference>
<dbReference type="InterPro" id="IPR008144">
    <property type="entry name" value="Guanylate_kin-like_dom"/>
</dbReference>
<evidence type="ECO:0000256" key="3">
    <source>
        <dbReference type="ARBA" id="ARBA00016296"/>
    </source>
</evidence>
<organism evidence="11 12">
    <name type="scientific">Candidatus Desulfaltia bathyphila</name>
    <dbReference type="NCBI Taxonomy" id="2841697"/>
    <lineage>
        <taxon>Bacteria</taxon>
        <taxon>Pseudomonadati</taxon>
        <taxon>Thermodesulfobacteriota</taxon>
        <taxon>Desulfobacteria</taxon>
        <taxon>Desulfobacterales</taxon>
        <taxon>Desulfobacterales incertae sedis</taxon>
        <taxon>Candidatus Desulfaltia</taxon>
    </lineage>
</organism>
<dbReference type="GO" id="GO:0005524">
    <property type="term" value="F:ATP binding"/>
    <property type="evidence" value="ECO:0007669"/>
    <property type="project" value="UniProtKB-UniRule"/>
</dbReference>
<evidence type="ECO:0000256" key="5">
    <source>
        <dbReference type="ARBA" id="ARBA00022741"/>
    </source>
</evidence>
<dbReference type="SUPFAM" id="SSF52540">
    <property type="entry name" value="P-loop containing nucleoside triphosphate hydrolases"/>
    <property type="match status" value="1"/>
</dbReference>
<comment type="catalytic activity">
    <reaction evidence="9">
        <text>GMP + ATP = GDP + ADP</text>
        <dbReference type="Rhea" id="RHEA:20780"/>
        <dbReference type="ChEBI" id="CHEBI:30616"/>
        <dbReference type="ChEBI" id="CHEBI:58115"/>
        <dbReference type="ChEBI" id="CHEBI:58189"/>
        <dbReference type="ChEBI" id="CHEBI:456216"/>
        <dbReference type="EC" id="2.7.4.8"/>
    </reaction>
</comment>
<comment type="similarity">
    <text evidence="1 9">Belongs to the guanylate kinase family.</text>
</comment>
<dbReference type="SMART" id="SM00072">
    <property type="entry name" value="GuKc"/>
    <property type="match status" value="1"/>
</dbReference>
<comment type="subcellular location">
    <subcellularLocation>
        <location evidence="9">Cytoplasm</location>
    </subcellularLocation>
</comment>
<dbReference type="Pfam" id="PF00625">
    <property type="entry name" value="Guanylate_kin"/>
    <property type="match status" value="1"/>
</dbReference>
<evidence type="ECO:0000256" key="9">
    <source>
        <dbReference type="HAMAP-Rule" id="MF_00328"/>
    </source>
</evidence>
<comment type="function">
    <text evidence="9">Essential for recycling GMP and indirectly, cGMP.</text>
</comment>
<dbReference type="PANTHER" id="PTHR23117">
    <property type="entry name" value="GUANYLATE KINASE-RELATED"/>
    <property type="match status" value="1"/>
</dbReference>
<feature type="domain" description="Guanylate kinase-like" evidence="10">
    <location>
        <begin position="7"/>
        <end position="185"/>
    </location>
</feature>